<evidence type="ECO:0000313" key="3">
    <source>
        <dbReference type="EMBL" id="MBD5777884.1"/>
    </source>
</evidence>
<comment type="similarity">
    <text evidence="1">Belongs to the metallo-dependent hydrolases superfamily. NagA family.</text>
</comment>
<dbReference type="RefSeq" id="WP_191615016.1">
    <property type="nucleotide sequence ID" value="NZ_JACYFG010000002.1"/>
</dbReference>
<proteinExistence type="inferred from homology"/>
<dbReference type="InterPro" id="IPR032466">
    <property type="entry name" value="Metal_Hydrolase"/>
</dbReference>
<dbReference type="PANTHER" id="PTHR11113">
    <property type="entry name" value="N-ACETYLGLUCOSAMINE-6-PHOSPHATE DEACETYLASE"/>
    <property type="match status" value="1"/>
</dbReference>
<protein>
    <submittedName>
        <fullName evidence="3">N-acetylglucosamine-6-phosphate deacetylase</fullName>
    </submittedName>
</protein>
<dbReference type="Gene3D" id="3.20.20.140">
    <property type="entry name" value="Metal-dependent hydrolases"/>
    <property type="match status" value="1"/>
</dbReference>
<dbReference type="Proteomes" id="UP000622317">
    <property type="component" value="Unassembled WGS sequence"/>
</dbReference>
<comment type="caution">
    <text evidence="3">The sequence shown here is derived from an EMBL/GenBank/DDBJ whole genome shotgun (WGS) entry which is preliminary data.</text>
</comment>
<name>A0A927IFK3_9BACT</name>
<dbReference type="SUPFAM" id="SSF51556">
    <property type="entry name" value="Metallo-dependent hydrolases"/>
    <property type="match status" value="1"/>
</dbReference>
<dbReference type="PANTHER" id="PTHR11113:SF14">
    <property type="entry name" value="N-ACETYLGLUCOSAMINE-6-PHOSPHATE DEACETYLASE"/>
    <property type="match status" value="1"/>
</dbReference>
<dbReference type="AlphaFoldDB" id="A0A927IFK3"/>
<sequence length="313" mass="34057">MSRTKQKLFDLQVNGFAGVDFQSPDLELPQLLHVVEALQRHDTVGILATLITDSIDSLCWKLENFERLRNRDPSIAAVVKGYHLEGPWISCETGYHGAHSRELACDPKAADFLRLYDASGGKLKLVTLAPERRGSEEVVALAAARGVRIGLGHTNASESDIDRAIQAGATLATHLGNAVPLEMHRHDNVVQRLLARDELIACLIPDGIHLPRFVLQNFYRAKPLGKVFFTTDCMSAAGSPPGVYPLAGYDLEVGEDGVVHLPGDGRFAGSSLTMDRAFRNVLNWLELEESEALAQCATAPAAHFGITLEETGN</sequence>
<evidence type="ECO:0000256" key="2">
    <source>
        <dbReference type="ARBA" id="ARBA00022801"/>
    </source>
</evidence>
<gene>
    <name evidence="3" type="ORF">IEN85_00055</name>
</gene>
<evidence type="ECO:0000256" key="1">
    <source>
        <dbReference type="ARBA" id="ARBA00010716"/>
    </source>
</evidence>
<organism evidence="3 4">
    <name type="scientific">Pelagicoccus enzymogenes</name>
    <dbReference type="NCBI Taxonomy" id="2773457"/>
    <lineage>
        <taxon>Bacteria</taxon>
        <taxon>Pseudomonadati</taxon>
        <taxon>Verrucomicrobiota</taxon>
        <taxon>Opitutia</taxon>
        <taxon>Puniceicoccales</taxon>
        <taxon>Pelagicoccaceae</taxon>
        <taxon>Pelagicoccus</taxon>
    </lineage>
</organism>
<reference evidence="3" key="1">
    <citation type="submission" date="2020-09" db="EMBL/GenBank/DDBJ databases">
        <title>Pelagicoccus enzymogenes sp. nov. with an EPS production, isolated from marine sediment.</title>
        <authorList>
            <person name="Feng X."/>
        </authorList>
    </citation>
    <scope>NUCLEOTIDE SEQUENCE</scope>
    <source>
        <strain evidence="3">NFK12</strain>
    </source>
</reference>
<keyword evidence="4" id="KW-1185">Reference proteome</keyword>
<dbReference type="GO" id="GO:0008448">
    <property type="term" value="F:N-acetylglucosamine-6-phosphate deacetylase activity"/>
    <property type="evidence" value="ECO:0007669"/>
    <property type="project" value="TreeGrafter"/>
</dbReference>
<dbReference type="EMBL" id="JACYFG010000002">
    <property type="protein sequence ID" value="MBD5777884.1"/>
    <property type="molecule type" value="Genomic_DNA"/>
</dbReference>
<accession>A0A927IFK3</accession>
<dbReference type="GO" id="GO:0006046">
    <property type="term" value="P:N-acetylglucosamine catabolic process"/>
    <property type="evidence" value="ECO:0007669"/>
    <property type="project" value="TreeGrafter"/>
</dbReference>
<keyword evidence="2" id="KW-0378">Hydrolase</keyword>
<evidence type="ECO:0000313" key="4">
    <source>
        <dbReference type="Proteomes" id="UP000622317"/>
    </source>
</evidence>